<evidence type="ECO:0000313" key="1">
    <source>
        <dbReference type="EMBL" id="PNC19789.1"/>
    </source>
</evidence>
<dbReference type="EMBL" id="PJKA01000003">
    <property type="protein sequence ID" value="PNC19789.1"/>
    <property type="molecule type" value="Genomic_DNA"/>
</dbReference>
<dbReference type="AlphaFoldDB" id="A0A2N8HGC2"/>
<comment type="caution">
    <text evidence="1">The sequence shown here is derived from an EMBL/GenBank/DDBJ whole genome shotgun (WGS) entry which is preliminary data.</text>
</comment>
<organism evidence="1 2">
    <name type="scientific">Akkermansia muciniphila</name>
    <dbReference type="NCBI Taxonomy" id="239935"/>
    <lineage>
        <taxon>Bacteria</taxon>
        <taxon>Pseudomonadati</taxon>
        <taxon>Verrucomicrobiota</taxon>
        <taxon>Verrucomicrobiia</taxon>
        <taxon>Verrucomicrobiales</taxon>
        <taxon>Akkermansiaceae</taxon>
        <taxon>Akkermansia</taxon>
    </lineage>
</organism>
<accession>A0A2N8HGC2</accession>
<evidence type="ECO:0008006" key="3">
    <source>
        <dbReference type="Google" id="ProtNLM"/>
    </source>
</evidence>
<proteinExistence type="predicted"/>
<reference evidence="1 2" key="1">
    <citation type="journal article" date="2017" name="BMC Genomics">
        <title>Genome sequencing of 39 Akkermansia muciniphila isolates reveals its population structure, genomic and functional diverisity, and global distribution in mammalian gut microbiotas.</title>
        <authorList>
            <person name="Guo X."/>
            <person name="Li S."/>
            <person name="Zhang J."/>
            <person name="Wu F."/>
            <person name="Li X."/>
            <person name="Wu D."/>
            <person name="Zhang M."/>
            <person name="Ou Z."/>
            <person name="Jie Z."/>
            <person name="Yan Q."/>
            <person name="Li P."/>
            <person name="Yi J."/>
            <person name="Peng Y."/>
        </authorList>
    </citation>
    <scope>NUCLEOTIDE SEQUENCE [LARGE SCALE GENOMIC DNA]</scope>
    <source>
        <strain evidence="1 2">GP24</strain>
    </source>
</reference>
<dbReference type="RefSeq" id="WP_102711992.1">
    <property type="nucleotide sequence ID" value="NZ_CABMLK010000002.1"/>
</dbReference>
<dbReference type="Proteomes" id="UP000236000">
    <property type="component" value="Unassembled WGS sequence"/>
</dbReference>
<evidence type="ECO:0000313" key="2">
    <source>
        <dbReference type="Proteomes" id="UP000236000"/>
    </source>
</evidence>
<name>A0A2N8HGC2_9BACT</name>
<dbReference type="OrthoDB" id="193331at2"/>
<protein>
    <recommendedName>
        <fullName evidence="3">Type II toxin-antitoxin system RelE/ParE family toxin</fullName>
    </recommendedName>
</protein>
<sequence length="122" mass="13926">MLQIVFNKISAAEVSSIPTLEQLDLLGDFQVSESTLQTLDDARFGKMEKDGKILYRYVARDYRIYFEVIEGKVVVHRVLHANSLNDFLFRTNISPSAGEDEILSQSKHFWKLIDEGKNASKS</sequence>
<gene>
    <name evidence="1" type="ORF">CXU22_01905</name>
</gene>